<keyword evidence="3" id="KW-1185">Reference proteome</keyword>
<evidence type="ECO:0000313" key="2">
    <source>
        <dbReference type="EMBL" id="SHF79068.1"/>
    </source>
</evidence>
<proteinExistence type="predicted"/>
<evidence type="ECO:0000256" key="1">
    <source>
        <dbReference type="SAM" id="Coils"/>
    </source>
</evidence>
<keyword evidence="1" id="KW-0175">Coiled coil</keyword>
<feature type="coiled-coil region" evidence="1">
    <location>
        <begin position="79"/>
        <end position="106"/>
    </location>
</feature>
<dbReference type="STRING" id="1121884.SAMN02745131_03543"/>
<dbReference type="OrthoDB" id="661307at2"/>
<dbReference type="AlphaFoldDB" id="A0A1M5EIH6"/>
<accession>A0A1M5EIH6</accession>
<dbReference type="EMBL" id="FQUU01000018">
    <property type="protein sequence ID" value="SHF79068.1"/>
    <property type="molecule type" value="Genomic_DNA"/>
</dbReference>
<name>A0A1M5EIH6_9BACT</name>
<sequence length="239" mass="28297">MDDQLKLLISVYEEEKIRLQKLIDACIAETEYLMAHYHSEALHQLNGRLQTLNNIEDKLYDEKESRQRWIHGLQKQIEVESLTNMKEYLEKRLQHEKEALERLNQTPKQATLPGHETLLDETLKKLVDKKIKNLRLVLKKTDNLFLSISYSKKVLKLTLPYVKQHTKKWILNEDHINAFKNMGFELAESETKLCLTLSGDKEDLLNRVQLILSKIVFEIFYFKEFANESYIQFADKSSR</sequence>
<protein>
    <submittedName>
        <fullName evidence="2">Uncharacterized protein</fullName>
    </submittedName>
</protein>
<organism evidence="2 3">
    <name type="scientific">Flavisolibacter ginsengisoli DSM 18119</name>
    <dbReference type="NCBI Taxonomy" id="1121884"/>
    <lineage>
        <taxon>Bacteria</taxon>
        <taxon>Pseudomonadati</taxon>
        <taxon>Bacteroidota</taxon>
        <taxon>Chitinophagia</taxon>
        <taxon>Chitinophagales</taxon>
        <taxon>Chitinophagaceae</taxon>
        <taxon>Flavisolibacter</taxon>
    </lineage>
</organism>
<dbReference type="RefSeq" id="WP_072836666.1">
    <property type="nucleotide sequence ID" value="NZ_FQUU01000018.1"/>
</dbReference>
<dbReference type="Proteomes" id="UP000184048">
    <property type="component" value="Unassembled WGS sequence"/>
</dbReference>
<gene>
    <name evidence="2" type="ORF">SAMN02745131_03543</name>
</gene>
<evidence type="ECO:0000313" key="3">
    <source>
        <dbReference type="Proteomes" id="UP000184048"/>
    </source>
</evidence>
<reference evidence="2 3" key="1">
    <citation type="submission" date="2016-11" db="EMBL/GenBank/DDBJ databases">
        <authorList>
            <person name="Jaros S."/>
            <person name="Januszkiewicz K."/>
            <person name="Wedrychowicz H."/>
        </authorList>
    </citation>
    <scope>NUCLEOTIDE SEQUENCE [LARGE SCALE GENOMIC DNA]</scope>
    <source>
        <strain evidence="2 3">DSM 18119</strain>
    </source>
</reference>